<name>A0A6C0JY59_9ZZZZ</name>
<reference evidence="1" key="1">
    <citation type="journal article" date="2020" name="Nature">
        <title>Giant virus diversity and host interactions through global metagenomics.</title>
        <authorList>
            <person name="Schulz F."/>
            <person name="Roux S."/>
            <person name="Paez-Espino D."/>
            <person name="Jungbluth S."/>
            <person name="Walsh D.A."/>
            <person name="Denef V.J."/>
            <person name="McMahon K.D."/>
            <person name="Konstantinidis K.T."/>
            <person name="Eloe-Fadrosh E.A."/>
            <person name="Kyrpides N.C."/>
            <person name="Woyke T."/>
        </authorList>
    </citation>
    <scope>NUCLEOTIDE SEQUENCE</scope>
    <source>
        <strain evidence="1">GVMAG-S-1101164-105</strain>
    </source>
</reference>
<dbReference type="EMBL" id="MN740740">
    <property type="protein sequence ID" value="QHU09650.1"/>
    <property type="molecule type" value="Genomic_DNA"/>
</dbReference>
<accession>A0A6C0JY59</accession>
<dbReference type="AlphaFoldDB" id="A0A6C0JY59"/>
<organism evidence="1">
    <name type="scientific">viral metagenome</name>
    <dbReference type="NCBI Taxonomy" id="1070528"/>
    <lineage>
        <taxon>unclassified sequences</taxon>
        <taxon>metagenomes</taxon>
        <taxon>organismal metagenomes</taxon>
    </lineage>
</organism>
<proteinExistence type="predicted"/>
<protein>
    <submittedName>
        <fullName evidence="1">Uncharacterized protein</fullName>
    </submittedName>
</protein>
<sequence length="141" mass="16025">MSVKISYSNRYSISGKAINDMNVGHDSGIIGSNIASIQDLSPGVLIVTTDSNKRLIHISKVIRPATDSESRVWIEKGGKMWRYNYKVKPLTLVVKLRAYLKIVINELTHGNDSDFWDNKLHHTHSFYTRIVQKLVEEINGE</sequence>
<evidence type="ECO:0000313" key="1">
    <source>
        <dbReference type="EMBL" id="QHU09650.1"/>
    </source>
</evidence>